<name>A0A4S8LLF1_DENBC</name>
<sequence length="161" mass="17465">MSVRLACSRRSIRFLSSVTSTLARSRPTKKKGNGPNPSSTSLSTTASYPKMGSSADEELRADSMYMNNLVKVSVVAIVAQVAQAMPSSAAALETTWETTAPFISYAMLRVLGKETVSKSSNLFYLEAETNDAFVKVPASQRLELSMLLLQQAIRSSRGSCW</sequence>
<dbReference type="EMBL" id="ML179345">
    <property type="protein sequence ID" value="THU90096.1"/>
    <property type="molecule type" value="Genomic_DNA"/>
</dbReference>
<protein>
    <submittedName>
        <fullName evidence="2">Uncharacterized protein</fullName>
    </submittedName>
</protein>
<evidence type="ECO:0000313" key="3">
    <source>
        <dbReference type="Proteomes" id="UP000297245"/>
    </source>
</evidence>
<feature type="compositionally biased region" description="Polar residues" evidence="1">
    <location>
        <begin position="35"/>
        <end position="47"/>
    </location>
</feature>
<accession>A0A4S8LLF1</accession>
<proteinExistence type="predicted"/>
<keyword evidence="3" id="KW-1185">Reference proteome</keyword>
<reference evidence="2 3" key="1">
    <citation type="journal article" date="2019" name="Nat. Ecol. Evol.">
        <title>Megaphylogeny resolves global patterns of mushroom evolution.</title>
        <authorList>
            <person name="Varga T."/>
            <person name="Krizsan K."/>
            <person name="Foldi C."/>
            <person name="Dima B."/>
            <person name="Sanchez-Garcia M."/>
            <person name="Sanchez-Ramirez S."/>
            <person name="Szollosi G.J."/>
            <person name="Szarkandi J.G."/>
            <person name="Papp V."/>
            <person name="Albert L."/>
            <person name="Andreopoulos W."/>
            <person name="Angelini C."/>
            <person name="Antonin V."/>
            <person name="Barry K.W."/>
            <person name="Bougher N.L."/>
            <person name="Buchanan P."/>
            <person name="Buyck B."/>
            <person name="Bense V."/>
            <person name="Catcheside P."/>
            <person name="Chovatia M."/>
            <person name="Cooper J."/>
            <person name="Damon W."/>
            <person name="Desjardin D."/>
            <person name="Finy P."/>
            <person name="Geml J."/>
            <person name="Haridas S."/>
            <person name="Hughes K."/>
            <person name="Justo A."/>
            <person name="Karasinski D."/>
            <person name="Kautmanova I."/>
            <person name="Kiss B."/>
            <person name="Kocsube S."/>
            <person name="Kotiranta H."/>
            <person name="LaButti K.M."/>
            <person name="Lechner B.E."/>
            <person name="Liimatainen K."/>
            <person name="Lipzen A."/>
            <person name="Lukacs Z."/>
            <person name="Mihaltcheva S."/>
            <person name="Morgado L.N."/>
            <person name="Niskanen T."/>
            <person name="Noordeloos M.E."/>
            <person name="Ohm R.A."/>
            <person name="Ortiz-Santana B."/>
            <person name="Ovrebo C."/>
            <person name="Racz N."/>
            <person name="Riley R."/>
            <person name="Savchenko A."/>
            <person name="Shiryaev A."/>
            <person name="Soop K."/>
            <person name="Spirin V."/>
            <person name="Szebenyi C."/>
            <person name="Tomsovsky M."/>
            <person name="Tulloss R.E."/>
            <person name="Uehling J."/>
            <person name="Grigoriev I.V."/>
            <person name="Vagvolgyi C."/>
            <person name="Papp T."/>
            <person name="Martin F.M."/>
            <person name="Miettinen O."/>
            <person name="Hibbett D.S."/>
            <person name="Nagy L.G."/>
        </authorList>
    </citation>
    <scope>NUCLEOTIDE SEQUENCE [LARGE SCALE GENOMIC DNA]</scope>
    <source>
        <strain evidence="2 3">CBS 962.96</strain>
    </source>
</reference>
<organism evidence="2 3">
    <name type="scientific">Dendrothele bispora (strain CBS 962.96)</name>
    <dbReference type="NCBI Taxonomy" id="1314807"/>
    <lineage>
        <taxon>Eukaryota</taxon>
        <taxon>Fungi</taxon>
        <taxon>Dikarya</taxon>
        <taxon>Basidiomycota</taxon>
        <taxon>Agaricomycotina</taxon>
        <taxon>Agaricomycetes</taxon>
        <taxon>Agaricomycetidae</taxon>
        <taxon>Agaricales</taxon>
        <taxon>Agaricales incertae sedis</taxon>
        <taxon>Dendrothele</taxon>
    </lineage>
</organism>
<dbReference type="AlphaFoldDB" id="A0A4S8LLF1"/>
<evidence type="ECO:0000256" key="1">
    <source>
        <dbReference type="SAM" id="MobiDB-lite"/>
    </source>
</evidence>
<dbReference type="Proteomes" id="UP000297245">
    <property type="component" value="Unassembled WGS sequence"/>
</dbReference>
<gene>
    <name evidence="2" type="ORF">K435DRAFT_864576</name>
</gene>
<feature type="region of interest" description="Disordered" evidence="1">
    <location>
        <begin position="19"/>
        <end position="53"/>
    </location>
</feature>
<evidence type="ECO:0000313" key="2">
    <source>
        <dbReference type="EMBL" id="THU90096.1"/>
    </source>
</evidence>